<dbReference type="RefSeq" id="WP_044039454.1">
    <property type="nucleotide sequence ID" value="NZ_HG917868.1"/>
</dbReference>
<evidence type="ECO:0000256" key="3">
    <source>
        <dbReference type="ARBA" id="ARBA00022598"/>
    </source>
</evidence>
<evidence type="ECO:0000256" key="5">
    <source>
        <dbReference type="ARBA" id="ARBA00022741"/>
    </source>
</evidence>
<protein>
    <recommendedName>
        <fullName evidence="8">Pantothenate synthetase</fullName>
        <shortName evidence="8">PS</shortName>
        <ecNumber evidence="8">6.3.2.1</ecNumber>
    </recommendedName>
    <alternativeName>
        <fullName evidence="8">Pantoate--beta-alanine ligase</fullName>
    </alternativeName>
    <alternativeName>
        <fullName evidence="8">Pantoate-activating enzyme</fullName>
    </alternativeName>
</protein>
<feature type="active site" description="Proton donor" evidence="8">
    <location>
        <position position="37"/>
    </location>
</feature>
<comment type="similarity">
    <text evidence="2 8">Belongs to the pantothenate synthetase family.</text>
</comment>
<name>W6S1A8_9CLOT</name>
<dbReference type="InterPro" id="IPR003721">
    <property type="entry name" value="Pantoate_ligase"/>
</dbReference>
<dbReference type="Gene3D" id="3.40.50.620">
    <property type="entry name" value="HUPs"/>
    <property type="match status" value="1"/>
</dbReference>
<dbReference type="PANTHER" id="PTHR21299:SF1">
    <property type="entry name" value="PANTOATE--BETA-ALANINE LIGASE"/>
    <property type="match status" value="1"/>
</dbReference>
<feature type="binding site" evidence="8">
    <location>
        <position position="61"/>
    </location>
    <ligand>
        <name>beta-alanine</name>
        <dbReference type="ChEBI" id="CHEBI:57966"/>
    </ligand>
</feature>
<evidence type="ECO:0000313" key="9">
    <source>
        <dbReference type="EMBL" id="CDM69659.1"/>
    </source>
</evidence>
<dbReference type="SUPFAM" id="SSF52374">
    <property type="entry name" value="Nucleotidylyl transferase"/>
    <property type="match status" value="1"/>
</dbReference>
<dbReference type="NCBIfam" id="TIGR00018">
    <property type="entry name" value="panC"/>
    <property type="match status" value="1"/>
</dbReference>
<evidence type="ECO:0000256" key="4">
    <source>
        <dbReference type="ARBA" id="ARBA00022655"/>
    </source>
</evidence>
<dbReference type="CDD" id="cd00560">
    <property type="entry name" value="PanC"/>
    <property type="match status" value="1"/>
</dbReference>
<sequence>MKVVYTISEVRELVKQYKRDGLKVGFVPTMGYLHEGHGSLIKRAKDENDIVIVSTFVNPIQFGPNEDLDKYPRDQKRDEEVCETYGGDVMFLPSVEEMYPEERKTTVTVEGLTAGLCGAKRPGHFNGVTTVVTKLFNIVLPDRAYFGQKDAQQLMVIKKMVRDLNSPVEVIGCPIVREEDGLAKSSRNKYLGEEERKAALVLSRGLKEAKKAIDNGEKVSKNVISIISDVINKEPLAKIDYVSIVDINTMEDVEEIGSGVLIAMAVYIGKTRLIDNIILE</sequence>
<dbReference type="NCBIfam" id="TIGR00125">
    <property type="entry name" value="cyt_tran_rel"/>
    <property type="match status" value="1"/>
</dbReference>
<comment type="pathway">
    <text evidence="1 8">Cofactor biosynthesis; (R)-pantothenate biosynthesis; (R)-pantothenate from (R)-pantoate and beta-alanine: step 1/1.</text>
</comment>
<dbReference type="InterPro" id="IPR004821">
    <property type="entry name" value="Cyt_trans-like"/>
</dbReference>
<evidence type="ECO:0000256" key="1">
    <source>
        <dbReference type="ARBA" id="ARBA00004990"/>
    </source>
</evidence>
<feature type="binding site" evidence="8">
    <location>
        <position position="61"/>
    </location>
    <ligand>
        <name>(R)-pantoate</name>
        <dbReference type="ChEBI" id="CHEBI:15980"/>
    </ligand>
</feature>
<keyword evidence="3 8" id="KW-0436">Ligase</keyword>
<keyword evidence="5 8" id="KW-0547">Nucleotide-binding</keyword>
<evidence type="ECO:0000256" key="8">
    <source>
        <dbReference type="HAMAP-Rule" id="MF_00158"/>
    </source>
</evidence>
<dbReference type="eggNOG" id="COG0414">
    <property type="taxonomic scope" value="Bacteria"/>
</dbReference>
<comment type="subunit">
    <text evidence="8">Homodimer.</text>
</comment>
<keyword evidence="6 8" id="KW-0067">ATP-binding</keyword>
<dbReference type="AlphaFoldDB" id="W6S1A8"/>
<dbReference type="FunFam" id="3.40.50.620:FF:000013">
    <property type="entry name" value="Pantothenate synthetase"/>
    <property type="match status" value="1"/>
</dbReference>
<dbReference type="GO" id="GO:0015940">
    <property type="term" value="P:pantothenate biosynthetic process"/>
    <property type="evidence" value="ECO:0007669"/>
    <property type="project" value="UniProtKB-UniRule"/>
</dbReference>
<keyword evidence="8" id="KW-0963">Cytoplasm</keyword>
<dbReference type="UniPathway" id="UPA00028">
    <property type="reaction ID" value="UER00005"/>
</dbReference>
<comment type="catalytic activity">
    <reaction evidence="7 8">
        <text>(R)-pantoate + beta-alanine + ATP = (R)-pantothenate + AMP + diphosphate + H(+)</text>
        <dbReference type="Rhea" id="RHEA:10912"/>
        <dbReference type="ChEBI" id="CHEBI:15378"/>
        <dbReference type="ChEBI" id="CHEBI:15980"/>
        <dbReference type="ChEBI" id="CHEBI:29032"/>
        <dbReference type="ChEBI" id="CHEBI:30616"/>
        <dbReference type="ChEBI" id="CHEBI:33019"/>
        <dbReference type="ChEBI" id="CHEBI:57966"/>
        <dbReference type="ChEBI" id="CHEBI:456215"/>
        <dbReference type="EC" id="6.3.2.1"/>
    </reaction>
</comment>
<evidence type="ECO:0000256" key="6">
    <source>
        <dbReference type="ARBA" id="ARBA00022840"/>
    </source>
</evidence>
<dbReference type="HAMAP" id="MF_00158">
    <property type="entry name" value="PanC"/>
    <property type="match status" value="1"/>
</dbReference>
<dbReference type="PATRIC" id="fig|1216932.3.peg.2503"/>
<dbReference type="STRING" id="1216932.CM240_2534"/>
<feature type="binding site" evidence="8">
    <location>
        <position position="176"/>
    </location>
    <ligand>
        <name>ATP</name>
        <dbReference type="ChEBI" id="CHEBI:30616"/>
    </ligand>
</feature>
<dbReference type="PANTHER" id="PTHR21299">
    <property type="entry name" value="CYTIDYLATE KINASE/PANTOATE-BETA-ALANINE LIGASE"/>
    <property type="match status" value="1"/>
</dbReference>
<dbReference type="EC" id="6.3.2.1" evidence="8"/>
<dbReference type="OrthoDB" id="9773087at2"/>
<comment type="function">
    <text evidence="8">Catalyzes the condensation of pantoate with beta-alanine in an ATP-dependent reaction via a pantoyl-adenylate intermediate.</text>
</comment>
<dbReference type="EMBL" id="HG917868">
    <property type="protein sequence ID" value="CDM69659.1"/>
    <property type="molecule type" value="Genomic_DNA"/>
</dbReference>
<feature type="binding site" evidence="8">
    <location>
        <begin position="147"/>
        <end position="150"/>
    </location>
    <ligand>
        <name>ATP</name>
        <dbReference type="ChEBI" id="CHEBI:30616"/>
    </ligand>
</feature>
<evidence type="ECO:0000256" key="2">
    <source>
        <dbReference type="ARBA" id="ARBA00009256"/>
    </source>
</evidence>
<dbReference type="Pfam" id="PF02569">
    <property type="entry name" value="Pantoate_ligase"/>
    <property type="match status" value="1"/>
</dbReference>
<comment type="subcellular location">
    <subcellularLocation>
        <location evidence="8">Cytoplasm</location>
    </subcellularLocation>
</comment>
<dbReference type="Proteomes" id="UP000019426">
    <property type="component" value="Chromosome M2/40_rep1"/>
</dbReference>
<accession>W6S1A8</accession>
<proteinExistence type="inferred from homology"/>
<dbReference type="GO" id="GO:0005524">
    <property type="term" value="F:ATP binding"/>
    <property type="evidence" value="ECO:0007669"/>
    <property type="project" value="UniProtKB-KW"/>
</dbReference>
<evidence type="ECO:0000313" key="10">
    <source>
        <dbReference type="Proteomes" id="UP000019426"/>
    </source>
</evidence>
<feature type="binding site" evidence="8">
    <location>
        <begin position="30"/>
        <end position="37"/>
    </location>
    <ligand>
        <name>ATP</name>
        <dbReference type="ChEBI" id="CHEBI:30616"/>
    </ligand>
</feature>
<dbReference type="HOGENOM" id="CLU_047148_0_0_9"/>
<comment type="miscellaneous">
    <text evidence="8">The reaction proceeds by a bi uni uni bi ping pong mechanism.</text>
</comment>
<gene>
    <name evidence="8 9" type="primary">panC</name>
    <name evidence="9" type="ORF">CM240_2534</name>
</gene>
<organism evidence="9 10">
    <name type="scientific">Clostridium bornimense</name>
    <dbReference type="NCBI Taxonomy" id="1216932"/>
    <lineage>
        <taxon>Bacteria</taxon>
        <taxon>Bacillati</taxon>
        <taxon>Bacillota</taxon>
        <taxon>Clostridia</taxon>
        <taxon>Eubacteriales</taxon>
        <taxon>Clostridiaceae</taxon>
        <taxon>Clostridium</taxon>
    </lineage>
</organism>
<dbReference type="InterPro" id="IPR014729">
    <property type="entry name" value="Rossmann-like_a/b/a_fold"/>
</dbReference>
<keyword evidence="4 8" id="KW-0566">Pantothenate biosynthesis</keyword>
<dbReference type="Gene3D" id="3.30.1300.10">
    <property type="entry name" value="Pantoate-beta-alanine ligase, C-terminal domain"/>
    <property type="match status" value="1"/>
</dbReference>
<feature type="binding site" evidence="8">
    <location>
        <position position="153"/>
    </location>
    <ligand>
        <name>(R)-pantoate</name>
        <dbReference type="ChEBI" id="CHEBI:15980"/>
    </ligand>
</feature>
<dbReference type="GO" id="GO:0004592">
    <property type="term" value="F:pantoate-beta-alanine ligase activity"/>
    <property type="evidence" value="ECO:0007669"/>
    <property type="project" value="UniProtKB-UniRule"/>
</dbReference>
<feature type="binding site" evidence="8">
    <location>
        <begin position="184"/>
        <end position="187"/>
    </location>
    <ligand>
        <name>ATP</name>
        <dbReference type="ChEBI" id="CHEBI:30616"/>
    </ligand>
</feature>
<dbReference type="KEGG" id="clt:CM240_2534"/>
<dbReference type="GO" id="GO:0005829">
    <property type="term" value="C:cytosol"/>
    <property type="evidence" value="ECO:0007669"/>
    <property type="project" value="TreeGrafter"/>
</dbReference>
<evidence type="ECO:0000256" key="7">
    <source>
        <dbReference type="ARBA" id="ARBA00048258"/>
    </source>
</evidence>
<keyword evidence="10" id="KW-1185">Reference proteome</keyword>
<dbReference type="InterPro" id="IPR042176">
    <property type="entry name" value="Pantoate_ligase_C"/>
</dbReference>
<reference evidence="9 10" key="1">
    <citation type="submission" date="2013-11" db="EMBL/GenBank/DDBJ databases">
        <title>Complete genome sequence of Clostridum sp. M2/40.</title>
        <authorList>
            <person name="Wibberg D."/>
            <person name="Puehler A."/>
            <person name="Schlueter A."/>
        </authorList>
    </citation>
    <scope>NUCLEOTIDE SEQUENCE [LARGE SCALE GENOMIC DNA]</scope>
    <source>
        <strain evidence="10">M2/40</strain>
    </source>
</reference>
<dbReference type="FunFam" id="3.30.1300.10:FF:000001">
    <property type="entry name" value="Pantothenate synthetase"/>
    <property type="match status" value="1"/>
</dbReference>